<keyword evidence="2" id="KW-1133">Transmembrane helix</keyword>
<organism evidence="3 4">
    <name type="scientific">Longivirga aurantiaca</name>
    <dbReference type="NCBI Taxonomy" id="1837743"/>
    <lineage>
        <taxon>Bacteria</taxon>
        <taxon>Bacillati</taxon>
        <taxon>Actinomycetota</taxon>
        <taxon>Actinomycetes</taxon>
        <taxon>Sporichthyales</taxon>
        <taxon>Sporichthyaceae</taxon>
        <taxon>Longivirga</taxon>
    </lineage>
</organism>
<feature type="region of interest" description="Disordered" evidence="1">
    <location>
        <begin position="1"/>
        <end position="34"/>
    </location>
</feature>
<keyword evidence="2" id="KW-0812">Transmembrane</keyword>
<comment type="caution">
    <text evidence="3">The sequence shown here is derived from an EMBL/GenBank/DDBJ whole genome shotgun (WGS) entry which is preliminary data.</text>
</comment>
<accession>A0ABW1T315</accession>
<dbReference type="RefSeq" id="WP_386767091.1">
    <property type="nucleotide sequence ID" value="NZ_JBHSTI010000008.1"/>
</dbReference>
<reference evidence="4" key="1">
    <citation type="journal article" date="2019" name="Int. J. Syst. Evol. Microbiol.">
        <title>The Global Catalogue of Microorganisms (GCM) 10K type strain sequencing project: providing services to taxonomists for standard genome sequencing and annotation.</title>
        <authorList>
            <consortium name="The Broad Institute Genomics Platform"/>
            <consortium name="The Broad Institute Genome Sequencing Center for Infectious Disease"/>
            <person name="Wu L."/>
            <person name="Ma J."/>
        </authorList>
    </citation>
    <scope>NUCLEOTIDE SEQUENCE [LARGE SCALE GENOMIC DNA]</scope>
    <source>
        <strain evidence="4">CGMCC 4.7317</strain>
    </source>
</reference>
<sequence length="262" mass="26472">MAAPEYDFFATGPRSTPPPGSATDRFGMPAAPQAPVQQQYAATQPAPAVNQFGLPVDAAVPTGPHAAPGYGAVPVHNSIAAGYDDAPTVWDPTASTAAHAHRRAAAAPADVRPGSVLAAGVISIVFGVLAALGAALTLVGYLAAKSEIEQAVAANPDIQGLDEFASAILGTVLVVGLVMAAASCLYLVMGVMTVRGHRWAGWTLVVLSALSLLGSLYQRTTGVDGAGVSASVSLGNWLAIAATAAMLLLLTIGEGGRWLRRA</sequence>
<evidence type="ECO:0000313" key="3">
    <source>
        <dbReference type="EMBL" id="MFC6238677.1"/>
    </source>
</evidence>
<name>A0ABW1T315_9ACTN</name>
<feature type="transmembrane region" description="Helical" evidence="2">
    <location>
        <begin position="199"/>
        <end position="217"/>
    </location>
</feature>
<dbReference type="Proteomes" id="UP001596138">
    <property type="component" value="Unassembled WGS sequence"/>
</dbReference>
<feature type="transmembrane region" description="Helical" evidence="2">
    <location>
        <begin position="116"/>
        <end position="144"/>
    </location>
</feature>
<keyword evidence="4" id="KW-1185">Reference proteome</keyword>
<evidence type="ECO:0000313" key="4">
    <source>
        <dbReference type="Proteomes" id="UP001596138"/>
    </source>
</evidence>
<protein>
    <submittedName>
        <fullName evidence="3">Uncharacterized protein</fullName>
    </submittedName>
</protein>
<feature type="transmembrane region" description="Helical" evidence="2">
    <location>
        <begin position="237"/>
        <end position="259"/>
    </location>
</feature>
<evidence type="ECO:0000256" key="2">
    <source>
        <dbReference type="SAM" id="Phobius"/>
    </source>
</evidence>
<proteinExistence type="predicted"/>
<keyword evidence="2" id="KW-0472">Membrane</keyword>
<feature type="transmembrane region" description="Helical" evidence="2">
    <location>
        <begin position="164"/>
        <end position="187"/>
    </location>
</feature>
<dbReference type="EMBL" id="JBHSTI010000008">
    <property type="protein sequence ID" value="MFC6238677.1"/>
    <property type="molecule type" value="Genomic_DNA"/>
</dbReference>
<gene>
    <name evidence="3" type="ORF">ACFQGU_12385</name>
</gene>
<evidence type="ECO:0000256" key="1">
    <source>
        <dbReference type="SAM" id="MobiDB-lite"/>
    </source>
</evidence>